<keyword evidence="5 7" id="KW-1133">Transmembrane helix</keyword>
<name>A0A3G2R8J1_9FIRM</name>
<gene>
    <name evidence="8" type="ORF">D2962_15330</name>
</gene>
<comment type="subcellular location">
    <subcellularLocation>
        <location evidence="1">Cell membrane</location>
        <topology evidence="1">Multi-pass membrane protein</topology>
    </subcellularLocation>
</comment>
<feature type="transmembrane region" description="Helical" evidence="7">
    <location>
        <begin position="315"/>
        <end position="337"/>
    </location>
</feature>
<evidence type="ECO:0000256" key="1">
    <source>
        <dbReference type="ARBA" id="ARBA00004651"/>
    </source>
</evidence>
<feature type="transmembrane region" description="Helical" evidence="7">
    <location>
        <begin position="253"/>
        <end position="275"/>
    </location>
</feature>
<keyword evidence="9" id="KW-1185">Reference proteome</keyword>
<reference evidence="8 9" key="1">
    <citation type="submission" date="2018-10" db="EMBL/GenBank/DDBJ databases">
        <authorList>
            <person name="Zhang X."/>
        </authorList>
    </citation>
    <scope>NUCLEOTIDE SEQUENCE [LARGE SCALE GENOMIC DNA]</scope>
    <source>
        <strain evidence="8 9">SK-G1</strain>
    </source>
</reference>
<dbReference type="KEGG" id="bacg:D2962_15330"/>
<sequence length="338" mass="36502">MGKGGGRLVLKYANGIFIVTLATIASYLIQGIDIVKKMNFSSLIIAILIGALIKNTIGLKENMIDGIKFCSKKILRLAVIMLGFKLSLTEVSKIGLKAVILIIVVSTLTLLFTQYMGKKMKIPYKLSTLIGTGTSICGASAVAAANSIIKSEEEDVAFAIGSITLFGTIFMFFYPVLYRILNMDVSFYSMWAGSSIHEVAQVVAAGFAISPDSGTTATLVKLTRVLFIIPVTIYLSFSEIGNSKGKSFDLKKISIPWFVIMFLAVVIINSIFIIPKEISQSLITIDGYLMTSAMAALGLDLSFSNLKRVGVKPLYLGLMSSIFISLLSAVIVKLIVIA</sequence>
<keyword evidence="3" id="KW-1003">Cell membrane</keyword>
<feature type="transmembrane region" description="Helical" evidence="7">
    <location>
        <begin position="124"/>
        <end position="144"/>
    </location>
</feature>
<protein>
    <submittedName>
        <fullName evidence="8">YeiH family putative sulfate export transporter</fullName>
    </submittedName>
</protein>
<feature type="transmembrane region" description="Helical" evidence="7">
    <location>
        <begin position="38"/>
        <end position="57"/>
    </location>
</feature>
<keyword evidence="6 7" id="KW-0472">Membrane</keyword>
<dbReference type="InterPro" id="IPR018383">
    <property type="entry name" value="UPF0324_pro"/>
</dbReference>
<keyword evidence="4 7" id="KW-0812">Transmembrane</keyword>
<dbReference type="Pfam" id="PF03601">
    <property type="entry name" value="Cons_hypoth698"/>
    <property type="match status" value="1"/>
</dbReference>
<dbReference type="GO" id="GO:0005886">
    <property type="term" value="C:plasma membrane"/>
    <property type="evidence" value="ECO:0007669"/>
    <property type="project" value="UniProtKB-SubCell"/>
</dbReference>
<feature type="transmembrane region" description="Helical" evidence="7">
    <location>
        <begin position="281"/>
        <end position="303"/>
    </location>
</feature>
<evidence type="ECO:0000256" key="6">
    <source>
        <dbReference type="ARBA" id="ARBA00023136"/>
    </source>
</evidence>
<evidence type="ECO:0000313" key="8">
    <source>
        <dbReference type="EMBL" id="AYO31790.1"/>
    </source>
</evidence>
<evidence type="ECO:0000256" key="4">
    <source>
        <dbReference type="ARBA" id="ARBA00022692"/>
    </source>
</evidence>
<organism evidence="8 9">
    <name type="scientific">Biomaibacter acetigenes</name>
    <dbReference type="NCBI Taxonomy" id="2316383"/>
    <lineage>
        <taxon>Bacteria</taxon>
        <taxon>Bacillati</taxon>
        <taxon>Bacillota</taxon>
        <taxon>Clostridia</taxon>
        <taxon>Thermosediminibacterales</taxon>
        <taxon>Tepidanaerobacteraceae</taxon>
        <taxon>Biomaibacter</taxon>
    </lineage>
</organism>
<dbReference type="PANTHER" id="PTHR30106:SF2">
    <property type="entry name" value="UPF0324 INNER MEMBRANE PROTEIN YEIH"/>
    <property type="match status" value="1"/>
</dbReference>
<dbReference type="AlphaFoldDB" id="A0A3G2R8J1"/>
<dbReference type="EMBL" id="CP033169">
    <property type="protein sequence ID" value="AYO31790.1"/>
    <property type="molecule type" value="Genomic_DNA"/>
</dbReference>
<evidence type="ECO:0000256" key="3">
    <source>
        <dbReference type="ARBA" id="ARBA00022475"/>
    </source>
</evidence>
<comment type="similarity">
    <text evidence="2">Belongs to the UPF0324 family.</text>
</comment>
<accession>A0A3G2R8J1</accession>
<dbReference type="Proteomes" id="UP000280960">
    <property type="component" value="Chromosome"/>
</dbReference>
<dbReference type="PANTHER" id="PTHR30106">
    <property type="entry name" value="INNER MEMBRANE PROTEIN YEIH-RELATED"/>
    <property type="match status" value="1"/>
</dbReference>
<evidence type="ECO:0000256" key="2">
    <source>
        <dbReference type="ARBA" id="ARBA00007977"/>
    </source>
</evidence>
<feature type="transmembrane region" description="Helical" evidence="7">
    <location>
        <begin position="12"/>
        <end position="32"/>
    </location>
</feature>
<evidence type="ECO:0000256" key="5">
    <source>
        <dbReference type="ARBA" id="ARBA00022989"/>
    </source>
</evidence>
<evidence type="ECO:0000256" key="7">
    <source>
        <dbReference type="SAM" id="Phobius"/>
    </source>
</evidence>
<evidence type="ECO:0000313" key="9">
    <source>
        <dbReference type="Proteomes" id="UP000280960"/>
    </source>
</evidence>
<feature type="transmembrane region" description="Helical" evidence="7">
    <location>
        <begin position="156"/>
        <end position="178"/>
    </location>
</feature>
<feature type="transmembrane region" description="Helical" evidence="7">
    <location>
        <begin position="94"/>
        <end position="112"/>
    </location>
</feature>
<proteinExistence type="inferred from homology"/>